<dbReference type="EMBL" id="JBEPIJ010000024">
    <property type="protein sequence ID" value="MES0875227.1"/>
    <property type="molecule type" value="Genomic_DNA"/>
</dbReference>
<proteinExistence type="predicted"/>
<dbReference type="RefSeq" id="WP_352890673.1">
    <property type="nucleotide sequence ID" value="NZ_JBEPIJ010000024.1"/>
</dbReference>
<evidence type="ECO:0000313" key="1">
    <source>
        <dbReference type="EMBL" id="MES0875227.1"/>
    </source>
</evidence>
<gene>
    <name evidence="1" type="ORF">ABSH63_14590</name>
</gene>
<dbReference type="Proteomes" id="UP001465331">
    <property type="component" value="Unassembled WGS sequence"/>
</dbReference>
<evidence type="ECO:0000313" key="2">
    <source>
        <dbReference type="Proteomes" id="UP001465331"/>
    </source>
</evidence>
<protein>
    <submittedName>
        <fullName evidence="1">Uncharacterized protein</fullName>
    </submittedName>
</protein>
<organism evidence="1 2">
    <name type="scientific">Sinimarinibacterium thermocellulolyticum</name>
    <dbReference type="NCBI Taxonomy" id="3170016"/>
    <lineage>
        <taxon>Bacteria</taxon>
        <taxon>Pseudomonadati</taxon>
        <taxon>Pseudomonadota</taxon>
        <taxon>Gammaproteobacteria</taxon>
        <taxon>Nevskiales</taxon>
        <taxon>Nevskiaceae</taxon>
        <taxon>Sinimarinibacterium</taxon>
    </lineage>
</organism>
<sequence length="119" mass="13395">MNNETCLPAMGTHAQLASGVEQHETLLASILLDRAHGGTRLRGLLLSETASGEYRLRLCEGADDAWMIWIDQRRARSQFGRAYAEALASSWLDRMEADGWRVIWQARREDRATRLPVAA</sequence>
<keyword evidence="2" id="KW-1185">Reference proteome</keyword>
<reference evidence="1 2" key="1">
    <citation type="submission" date="2024-06" db="EMBL/GenBank/DDBJ databases">
        <authorList>
            <person name="Li Z."/>
            <person name="Jiang Y."/>
        </authorList>
    </citation>
    <scope>NUCLEOTIDE SEQUENCE [LARGE SCALE GENOMIC DNA]</scope>
    <source>
        <strain evidence="1 2">HSW-8</strain>
    </source>
</reference>
<accession>A0ABV2ADB0</accession>
<comment type="caution">
    <text evidence="1">The sequence shown here is derived from an EMBL/GenBank/DDBJ whole genome shotgun (WGS) entry which is preliminary data.</text>
</comment>
<name>A0ABV2ADB0_9GAMM</name>